<feature type="domain" description="PNPLA" evidence="3">
    <location>
        <begin position="10"/>
        <end position="215"/>
    </location>
</feature>
<dbReference type="Proteomes" id="UP000427769">
    <property type="component" value="Chromosome"/>
</dbReference>
<dbReference type="Pfam" id="PF01734">
    <property type="entry name" value="Patatin"/>
    <property type="match status" value="1"/>
</dbReference>
<dbReference type="GO" id="GO:0016787">
    <property type="term" value="F:hydrolase activity"/>
    <property type="evidence" value="ECO:0007669"/>
    <property type="project" value="UniProtKB-UniRule"/>
</dbReference>
<gene>
    <name evidence="4" type="ORF">DSCW_44150</name>
</gene>
<name>A0A5K7Z7J1_9BACT</name>
<sequence length="282" mass="30914">MTAVPTFNSVVFAGGGCRCVWQAGFWAVAAEPLGLDRAVIGSVSAGAAMACLVRSGRIDKGLALFKRRFAGNSRNIYLTRWGTGRPVFPQVAIYREGVLSVMDDSAMDRMRRGPDIRVLMARPPAWLSPQVAPALGIGTYLTEKHLKKPMHPTWATKVGFRPLVASVRECRSPGQLADLILQSSCTPPFVPLQYRGRQPVLDGGLIDNCPVATVADVSGPMLVLLSRRYPSDRIPHGGKRLYLQPSKEPLIGRWDYTNPGGLQATFDLGRRDAETFLSRLRR</sequence>
<dbReference type="RefSeq" id="WP_170302405.1">
    <property type="nucleotide sequence ID" value="NZ_AP021875.1"/>
</dbReference>
<reference evidence="4 5" key="1">
    <citation type="submission" date="2019-11" db="EMBL/GenBank/DDBJ databases">
        <title>Comparative genomics of hydrocarbon-degrading Desulfosarcina strains.</title>
        <authorList>
            <person name="Watanabe M."/>
            <person name="Kojima H."/>
            <person name="Fukui M."/>
        </authorList>
    </citation>
    <scope>NUCLEOTIDE SEQUENCE [LARGE SCALE GENOMIC DNA]</scope>
    <source>
        <strain evidence="4 5">PP31</strain>
    </source>
</reference>
<keyword evidence="1 2" id="KW-0443">Lipid metabolism</keyword>
<keyword evidence="2" id="KW-0442">Lipid degradation</keyword>
<evidence type="ECO:0000256" key="1">
    <source>
        <dbReference type="ARBA" id="ARBA00023098"/>
    </source>
</evidence>
<feature type="active site" description="Nucleophile" evidence="2">
    <location>
        <position position="44"/>
    </location>
</feature>
<dbReference type="AlphaFoldDB" id="A0A5K7Z7J1"/>
<evidence type="ECO:0000313" key="5">
    <source>
        <dbReference type="Proteomes" id="UP000427769"/>
    </source>
</evidence>
<dbReference type="InterPro" id="IPR016035">
    <property type="entry name" value="Acyl_Trfase/lysoPLipase"/>
</dbReference>
<evidence type="ECO:0000256" key="2">
    <source>
        <dbReference type="PROSITE-ProRule" id="PRU01161"/>
    </source>
</evidence>
<organism evidence="4 5">
    <name type="scientific">Desulfosarcina widdelii</name>
    <dbReference type="NCBI Taxonomy" id="947919"/>
    <lineage>
        <taxon>Bacteria</taxon>
        <taxon>Pseudomonadati</taxon>
        <taxon>Thermodesulfobacteriota</taxon>
        <taxon>Desulfobacteria</taxon>
        <taxon>Desulfobacterales</taxon>
        <taxon>Desulfosarcinaceae</taxon>
        <taxon>Desulfosarcina</taxon>
    </lineage>
</organism>
<evidence type="ECO:0000259" key="3">
    <source>
        <dbReference type="PROSITE" id="PS51635"/>
    </source>
</evidence>
<dbReference type="GO" id="GO:0016042">
    <property type="term" value="P:lipid catabolic process"/>
    <property type="evidence" value="ECO:0007669"/>
    <property type="project" value="UniProtKB-UniRule"/>
</dbReference>
<feature type="active site" description="Proton acceptor" evidence="2">
    <location>
        <position position="202"/>
    </location>
</feature>
<keyword evidence="5" id="KW-1185">Reference proteome</keyword>
<dbReference type="InterPro" id="IPR002641">
    <property type="entry name" value="PNPLA_dom"/>
</dbReference>
<proteinExistence type="predicted"/>
<dbReference type="PROSITE" id="PS51635">
    <property type="entry name" value="PNPLA"/>
    <property type="match status" value="1"/>
</dbReference>
<accession>A0A5K7Z7J1</accession>
<comment type="caution">
    <text evidence="2">Lacks conserved residue(s) required for the propagation of feature annotation.</text>
</comment>
<dbReference type="KEGG" id="dwd:DSCW_44150"/>
<evidence type="ECO:0000313" key="4">
    <source>
        <dbReference type="EMBL" id="BBO76998.1"/>
    </source>
</evidence>
<dbReference type="SUPFAM" id="SSF52151">
    <property type="entry name" value="FabD/lysophospholipase-like"/>
    <property type="match status" value="1"/>
</dbReference>
<dbReference type="EMBL" id="AP021875">
    <property type="protein sequence ID" value="BBO76998.1"/>
    <property type="molecule type" value="Genomic_DNA"/>
</dbReference>
<keyword evidence="2" id="KW-0378">Hydrolase</keyword>
<protein>
    <submittedName>
        <fullName evidence="4">Patatin</fullName>
    </submittedName>
</protein>
<feature type="short sequence motif" description="DGA/G" evidence="2">
    <location>
        <begin position="202"/>
        <end position="204"/>
    </location>
</feature>